<gene>
    <name evidence="2" type="ORF">MNOR_LOCUS13027</name>
</gene>
<feature type="non-terminal residue" evidence="2">
    <location>
        <position position="274"/>
    </location>
</feature>
<dbReference type="Proteomes" id="UP001497623">
    <property type="component" value="Unassembled WGS sequence"/>
</dbReference>
<sequence>KTSRGGGGGSVGGGGGNSSAAGGGGGVQGGGRGGGGGARDRDEEMSVSSQDAILHSSGSVRSRASQGLHHQDLRAKELTWETLLHLGSRRRIRQLHEEGMHSDHTGDNAGEKSAVAEAVRNMALLKRLSTSPEVLGFLAKNLLSSASNIIGFYERCTDQHLHVCFSELLHHVLKNILEVLCGGGDNNNNNNNSSDGAPSGYIGKTTGAGGLHSGASYNHTGQPTTHNRKEAAAAVCLLVRLCSAMLAGVQELQFTAMATLNKIIDAAVVHRIGD</sequence>
<evidence type="ECO:0000256" key="1">
    <source>
        <dbReference type="SAM" id="MobiDB-lite"/>
    </source>
</evidence>
<feature type="compositionally biased region" description="Polar residues" evidence="1">
    <location>
        <begin position="46"/>
        <end position="65"/>
    </location>
</feature>
<keyword evidence="3" id="KW-1185">Reference proteome</keyword>
<reference evidence="2 3" key="1">
    <citation type="submission" date="2024-05" db="EMBL/GenBank/DDBJ databases">
        <authorList>
            <person name="Wallberg A."/>
        </authorList>
    </citation>
    <scope>NUCLEOTIDE SEQUENCE [LARGE SCALE GENOMIC DNA]</scope>
</reference>
<dbReference type="EMBL" id="CAXKWB010007313">
    <property type="protein sequence ID" value="CAL4086525.1"/>
    <property type="molecule type" value="Genomic_DNA"/>
</dbReference>
<proteinExistence type="predicted"/>
<protein>
    <submittedName>
        <fullName evidence="2">Uncharacterized protein</fullName>
    </submittedName>
</protein>
<dbReference type="AlphaFoldDB" id="A0AAV2QII6"/>
<evidence type="ECO:0000313" key="3">
    <source>
        <dbReference type="Proteomes" id="UP001497623"/>
    </source>
</evidence>
<comment type="caution">
    <text evidence="2">The sequence shown here is derived from an EMBL/GenBank/DDBJ whole genome shotgun (WGS) entry which is preliminary data.</text>
</comment>
<feature type="non-terminal residue" evidence="2">
    <location>
        <position position="1"/>
    </location>
</feature>
<evidence type="ECO:0000313" key="2">
    <source>
        <dbReference type="EMBL" id="CAL4086525.1"/>
    </source>
</evidence>
<name>A0AAV2QII6_MEGNR</name>
<accession>A0AAV2QII6</accession>
<feature type="region of interest" description="Disordered" evidence="1">
    <location>
        <begin position="1"/>
        <end position="70"/>
    </location>
</feature>
<organism evidence="2 3">
    <name type="scientific">Meganyctiphanes norvegica</name>
    <name type="common">Northern krill</name>
    <name type="synonym">Thysanopoda norvegica</name>
    <dbReference type="NCBI Taxonomy" id="48144"/>
    <lineage>
        <taxon>Eukaryota</taxon>
        <taxon>Metazoa</taxon>
        <taxon>Ecdysozoa</taxon>
        <taxon>Arthropoda</taxon>
        <taxon>Crustacea</taxon>
        <taxon>Multicrustacea</taxon>
        <taxon>Malacostraca</taxon>
        <taxon>Eumalacostraca</taxon>
        <taxon>Eucarida</taxon>
        <taxon>Euphausiacea</taxon>
        <taxon>Euphausiidae</taxon>
        <taxon>Meganyctiphanes</taxon>
    </lineage>
</organism>
<feature type="compositionally biased region" description="Gly residues" evidence="1">
    <location>
        <begin position="1"/>
        <end position="37"/>
    </location>
</feature>